<keyword evidence="5" id="KW-1185">Reference proteome</keyword>
<protein>
    <submittedName>
        <fullName evidence="4">Kelch motif family protein</fullName>
    </submittedName>
</protein>
<dbReference type="SUPFAM" id="SSF117281">
    <property type="entry name" value="Kelch motif"/>
    <property type="match status" value="1"/>
</dbReference>
<keyword evidence="2" id="KW-0677">Repeat</keyword>
<gene>
    <name evidence="4" type="ORF">Ctob_000820</name>
</gene>
<organism evidence="4 5">
    <name type="scientific">Chrysochromulina tobinii</name>
    <dbReference type="NCBI Taxonomy" id="1460289"/>
    <lineage>
        <taxon>Eukaryota</taxon>
        <taxon>Haptista</taxon>
        <taxon>Haptophyta</taxon>
        <taxon>Prymnesiophyceae</taxon>
        <taxon>Prymnesiales</taxon>
        <taxon>Chrysochromulinaceae</taxon>
        <taxon>Chrysochromulina</taxon>
    </lineage>
</organism>
<proteinExistence type="predicted"/>
<dbReference type="Gene3D" id="2.120.10.80">
    <property type="entry name" value="Kelch-type beta propeller"/>
    <property type="match status" value="1"/>
</dbReference>
<evidence type="ECO:0000256" key="2">
    <source>
        <dbReference type="ARBA" id="ARBA00022737"/>
    </source>
</evidence>
<sequence length="587" mass="64810">MIKRNRGVHERLRGNPGCSTGSEHVQCAVASLPSVSTHAALPIFRLVTMHTSFPFHRRCLRRRGFDPPIRKRSVDTLGMLRALTGSMPLATLASSSTDGRDLLRWTDAASGKMSDLPHARGGAAVARWELASQQLLYMYGGCSIVQCYDGLMRLDLYRGKWTTEQVKGTPPKKRKGHTLNLLGRSLDEQVLLVIGGWSGDGVVPNGIKEYSIIHNQWQYRAFQGTPPPDRWAHTATSIDPEHVIVFGGEGTTPGQYLNDVYLFSLLEGEWRRLHPQGDERFGAERLLPAGRMGHTATLIKTPTSHALYIFGGYTTAARGTRQHRVATNELWALDLRGGLGEQQRDSPGSDYLRWVKTELQCYDDAFMLDTTYPQGHYWQKLPVGMQRPAARQMLTAWVHGASLVVSGGCTPAQDAAQDHCYSDVWQLPLDGLIQGGKQLNATGRIVGAESLLATEEDDDAVPLYIDTSLNDGVDVLSAAVIYGTNTFEDAMCQMSNITRCPFTYVTRGHAAKEETLELEDTTKFTIGRILRINPGAPNQEDNQIVGFGERVLSETQKRLLALAAARHAADSAIEHKEPTLAHKLEES</sequence>
<dbReference type="Proteomes" id="UP000037460">
    <property type="component" value="Unassembled WGS sequence"/>
</dbReference>
<evidence type="ECO:0000256" key="1">
    <source>
        <dbReference type="ARBA" id="ARBA00022441"/>
    </source>
</evidence>
<dbReference type="OrthoDB" id="10251809at2759"/>
<dbReference type="Pfam" id="PF24681">
    <property type="entry name" value="Kelch_KLHDC2_KLHL20_DRC7"/>
    <property type="match status" value="1"/>
</dbReference>
<keyword evidence="1" id="KW-0880">Kelch repeat</keyword>
<feature type="non-terminal residue" evidence="4">
    <location>
        <position position="587"/>
    </location>
</feature>
<evidence type="ECO:0000256" key="3">
    <source>
        <dbReference type="SAM" id="MobiDB-lite"/>
    </source>
</evidence>
<dbReference type="EMBL" id="JWZX01002605">
    <property type="protein sequence ID" value="KOO28193.1"/>
    <property type="molecule type" value="Genomic_DNA"/>
</dbReference>
<dbReference type="AlphaFoldDB" id="A0A0M0JPK6"/>
<dbReference type="PANTHER" id="PTHR46093:SF18">
    <property type="entry name" value="FIBRONECTIN TYPE-III DOMAIN-CONTAINING PROTEIN"/>
    <property type="match status" value="1"/>
</dbReference>
<dbReference type="InterPro" id="IPR015915">
    <property type="entry name" value="Kelch-typ_b-propeller"/>
</dbReference>
<accession>A0A0M0JPK6</accession>
<name>A0A0M0JPK6_9EUKA</name>
<reference evidence="5" key="1">
    <citation type="journal article" date="2015" name="PLoS Genet.">
        <title>Genome Sequence and Transcriptome Analyses of Chrysochromulina tobin: Metabolic Tools for Enhanced Algal Fitness in the Prominent Order Prymnesiales (Haptophyceae).</title>
        <authorList>
            <person name="Hovde B.T."/>
            <person name="Deodato C.R."/>
            <person name="Hunsperger H.M."/>
            <person name="Ryken S.A."/>
            <person name="Yost W."/>
            <person name="Jha R.K."/>
            <person name="Patterson J."/>
            <person name="Monnat R.J. Jr."/>
            <person name="Barlow S.B."/>
            <person name="Starkenburg S.R."/>
            <person name="Cattolico R.A."/>
        </authorList>
    </citation>
    <scope>NUCLEOTIDE SEQUENCE</scope>
    <source>
        <strain evidence="5">CCMP291</strain>
    </source>
</reference>
<comment type="caution">
    <text evidence="4">The sequence shown here is derived from an EMBL/GenBank/DDBJ whole genome shotgun (WGS) entry which is preliminary data.</text>
</comment>
<dbReference type="PANTHER" id="PTHR46093">
    <property type="entry name" value="ACYL-COA-BINDING DOMAIN-CONTAINING PROTEIN 5"/>
    <property type="match status" value="1"/>
</dbReference>
<evidence type="ECO:0000313" key="5">
    <source>
        <dbReference type="Proteomes" id="UP000037460"/>
    </source>
</evidence>
<feature type="region of interest" description="Disordered" evidence="3">
    <location>
        <begin position="1"/>
        <end position="20"/>
    </location>
</feature>
<evidence type="ECO:0000313" key="4">
    <source>
        <dbReference type="EMBL" id="KOO28193.1"/>
    </source>
</evidence>